<dbReference type="SUPFAM" id="SSF57535">
    <property type="entry name" value="Complement control module/SCR domain"/>
    <property type="match status" value="3"/>
</dbReference>
<dbReference type="InterPro" id="IPR050350">
    <property type="entry name" value="Compl-Cell_Adhes-Reg"/>
</dbReference>
<dbReference type="Gene3D" id="2.10.70.10">
    <property type="entry name" value="Complement Module, domain 1"/>
    <property type="match status" value="3"/>
</dbReference>
<feature type="domain" description="Sushi" evidence="6">
    <location>
        <begin position="78"/>
        <end position="128"/>
    </location>
</feature>
<keyword evidence="3 5" id="KW-1015">Disulfide bond</keyword>
<evidence type="ECO:0000256" key="4">
    <source>
        <dbReference type="ARBA" id="ARBA00023180"/>
    </source>
</evidence>
<evidence type="ECO:0000313" key="8">
    <source>
        <dbReference type="Proteomes" id="UP000694552"/>
    </source>
</evidence>
<feature type="domain" description="Sushi" evidence="6">
    <location>
        <begin position="129"/>
        <end position="193"/>
    </location>
</feature>
<sequence length="272" mass="29148">MFPAAIGCEIPEVQNGKVHGLQSTYKAGETLHFDCDAGYAPEDTYEAQCQPGGSWDPPVLVCERGECGCPLLPRGQSRSCDGQVDGHGSISAPGQMVTFQCHDGYSLQGSAKVFCQEDGSWHPPVPFCIPCEPPPDIPNGKHTGRLLDEFYFGISVTYTCSPGYPLHGEPSIYCTTWDGKNGVWSGPPPRCGGRLRVHVQILGSNPPGPTASYSQRLGTLQTTALLLRSLPQCLTWLDAGSTSSVGKLFSGLCLKMDCNSKWLHSGTALRTA</sequence>
<accession>A0A8C8ECV9</accession>
<reference evidence="7" key="2">
    <citation type="submission" date="2025-09" db="UniProtKB">
        <authorList>
            <consortium name="Ensembl"/>
        </authorList>
    </citation>
    <scope>IDENTIFICATION</scope>
</reference>
<dbReference type="Pfam" id="PF00084">
    <property type="entry name" value="Sushi"/>
    <property type="match status" value="3"/>
</dbReference>
<evidence type="ECO:0000256" key="1">
    <source>
        <dbReference type="ARBA" id="ARBA00022659"/>
    </source>
</evidence>
<reference evidence="7" key="1">
    <citation type="submission" date="2025-08" db="UniProtKB">
        <authorList>
            <consortium name="Ensembl"/>
        </authorList>
    </citation>
    <scope>IDENTIFICATION</scope>
</reference>
<dbReference type="AlphaFoldDB" id="A0A8C8ECV9"/>
<protein>
    <recommendedName>
        <fullName evidence="6">Sushi domain-containing protein</fullName>
    </recommendedName>
</protein>
<dbReference type="PANTHER" id="PTHR19325">
    <property type="entry name" value="COMPLEMENT COMPONENT-RELATED SUSHI DOMAIN-CONTAINING"/>
    <property type="match status" value="1"/>
</dbReference>
<feature type="disulfide bond" evidence="5">
    <location>
        <begin position="101"/>
        <end position="128"/>
    </location>
</feature>
<feature type="disulfide bond" evidence="5">
    <location>
        <begin position="35"/>
        <end position="62"/>
    </location>
</feature>
<keyword evidence="2" id="KW-0677">Repeat</keyword>
<dbReference type="InterPro" id="IPR000436">
    <property type="entry name" value="Sushi_SCR_CCP_dom"/>
</dbReference>
<keyword evidence="8" id="KW-1185">Reference proteome</keyword>
<comment type="caution">
    <text evidence="5">Lacks conserved residue(s) required for the propagation of feature annotation.</text>
</comment>
<evidence type="ECO:0000256" key="3">
    <source>
        <dbReference type="ARBA" id="ARBA00023157"/>
    </source>
</evidence>
<organism evidence="7 8">
    <name type="scientific">Otus sunia</name>
    <name type="common">Oriental scops-owl</name>
    <dbReference type="NCBI Taxonomy" id="257818"/>
    <lineage>
        <taxon>Eukaryota</taxon>
        <taxon>Metazoa</taxon>
        <taxon>Chordata</taxon>
        <taxon>Craniata</taxon>
        <taxon>Vertebrata</taxon>
        <taxon>Euteleostomi</taxon>
        <taxon>Archelosauria</taxon>
        <taxon>Archosauria</taxon>
        <taxon>Dinosauria</taxon>
        <taxon>Saurischia</taxon>
        <taxon>Theropoda</taxon>
        <taxon>Coelurosauria</taxon>
        <taxon>Aves</taxon>
        <taxon>Neognathae</taxon>
        <taxon>Neoaves</taxon>
        <taxon>Telluraves</taxon>
        <taxon>Strigiformes</taxon>
        <taxon>Strigidae</taxon>
        <taxon>Otus</taxon>
    </lineage>
</organism>
<evidence type="ECO:0000256" key="2">
    <source>
        <dbReference type="ARBA" id="ARBA00022737"/>
    </source>
</evidence>
<proteinExistence type="predicted"/>
<evidence type="ECO:0000256" key="5">
    <source>
        <dbReference type="PROSITE-ProRule" id="PRU00302"/>
    </source>
</evidence>
<keyword evidence="4" id="KW-0325">Glycoprotein</keyword>
<feature type="domain" description="Sushi" evidence="6">
    <location>
        <begin position="6"/>
        <end position="64"/>
    </location>
</feature>
<dbReference type="Proteomes" id="UP000694552">
    <property type="component" value="Unplaced"/>
</dbReference>
<dbReference type="InterPro" id="IPR035976">
    <property type="entry name" value="Sushi/SCR/CCP_sf"/>
</dbReference>
<keyword evidence="1 5" id="KW-0768">Sushi</keyword>
<feature type="disulfide bond" evidence="5">
    <location>
        <begin position="131"/>
        <end position="174"/>
    </location>
</feature>
<evidence type="ECO:0000313" key="7">
    <source>
        <dbReference type="Ensembl" id="ENSOSUP00000018069.1"/>
    </source>
</evidence>
<dbReference type="SMART" id="SM00032">
    <property type="entry name" value="CCP"/>
    <property type="match status" value="3"/>
</dbReference>
<dbReference type="CDD" id="cd00033">
    <property type="entry name" value="CCP"/>
    <property type="match status" value="3"/>
</dbReference>
<dbReference type="PANTHER" id="PTHR19325:SF560">
    <property type="entry name" value="SUSHI, VON WILLEBRAND FACTOR TYPE A, EGF AND PENTRAXIN DOMAIN-CONTAINING PROTEIN 1"/>
    <property type="match status" value="1"/>
</dbReference>
<evidence type="ECO:0000259" key="6">
    <source>
        <dbReference type="PROSITE" id="PS50923"/>
    </source>
</evidence>
<name>A0A8C8ECV9_9STRI</name>
<dbReference type="PROSITE" id="PS50923">
    <property type="entry name" value="SUSHI"/>
    <property type="match status" value="3"/>
</dbReference>
<dbReference type="Ensembl" id="ENSOSUT00000018673.1">
    <property type="protein sequence ID" value="ENSOSUP00000018069.1"/>
    <property type="gene ID" value="ENSOSUG00000012797.1"/>
</dbReference>